<organism evidence="2 3">
    <name type="scientific">Halobacillus trueperi</name>
    <dbReference type="NCBI Taxonomy" id="156205"/>
    <lineage>
        <taxon>Bacteria</taxon>
        <taxon>Bacillati</taxon>
        <taxon>Bacillota</taxon>
        <taxon>Bacilli</taxon>
        <taxon>Bacillales</taxon>
        <taxon>Bacillaceae</taxon>
        <taxon>Halobacillus</taxon>
    </lineage>
</organism>
<dbReference type="Pfam" id="PF01844">
    <property type="entry name" value="HNH"/>
    <property type="match status" value="1"/>
</dbReference>
<name>A0A3D8VIY5_9BACI</name>
<dbReference type="Proteomes" id="UP000257032">
    <property type="component" value="Unassembled WGS sequence"/>
</dbReference>
<feature type="non-terminal residue" evidence="2">
    <location>
        <position position="318"/>
    </location>
</feature>
<comment type="caution">
    <text evidence="2">The sequence shown here is derived from an EMBL/GenBank/DDBJ whole genome shotgun (WGS) entry which is preliminary data.</text>
</comment>
<evidence type="ECO:0000259" key="1">
    <source>
        <dbReference type="Pfam" id="PF01844"/>
    </source>
</evidence>
<gene>
    <name evidence="2" type="ORF">DXT76_17305</name>
</gene>
<evidence type="ECO:0000313" key="3">
    <source>
        <dbReference type="Proteomes" id="UP000257032"/>
    </source>
</evidence>
<proteinExistence type="predicted"/>
<accession>A0A3D8VIY5</accession>
<dbReference type="GO" id="GO:0003676">
    <property type="term" value="F:nucleic acid binding"/>
    <property type="evidence" value="ECO:0007669"/>
    <property type="project" value="InterPro"/>
</dbReference>
<dbReference type="GO" id="GO:0004519">
    <property type="term" value="F:endonuclease activity"/>
    <property type="evidence" value="ECO:0007669"/>
    <property type="project" value="InterPro"/>
</dbReference>
<evidence type="ECO:0000313" key="2">
    <source>
        <dbReference type="EMBL" id="RDY69091.1"/>
    </source>
</evidence>
<dbReference type="EMBL" id="QTLC01000064">
    <property type="protein sequence ID" value="RDY69091.1"/>
    <property type="molecule type" value="Genomic_DNA"/>
</dbReference>
<dbReference type="AlphaFoldDB" id="A0A3D8VIY5"/>
<feature type="domain" description="HNH" evidence="1">
    <location>
        <begin position="267"/>
        <end position="317"/>
    </location>
</feature>
<reference evidence="2 3" key="1">
    <citation type="submission" date="2018-08" db="EMBL/GenBank/DDBJ databases">
        <title>Genome sequence of strict halophilic Halobacillus trueperi SS1 isolated from Lunsu, a salty water body of North West Himalayas.</title>
        <authorList>
            <person name="Gupta S."/>
            <person name="Sharma P."/>
            <person name="Dev K."/>
            <person name="Baumler D."/>
            <person name="Sourirajan A."/>
        </authorList>
    </citation>
    <scope>NUCLEOTIDE SEQUENCE [LARGE SCALE GENOMIC DNA]</scope>
    <source>
        <strain evidence="2 3">SS1</strain>
    </source>
</reference>
<dbReference type="InterPro" id="IPR002711">
    <property type="entry name" value="HNH"/>
</dbReference>
<protein>
    <recommendedName>
        <fullName evidence="1">HNH domain-containing protein</fullName>
    </recommendedName>
</protein>
<dbReference type="GO" id="GO:0008270">
    <property type="term" value="F:zinc ion binding"/>
    <property type="evidence" value="ECO:0007669"/>
    <property type="project" value="InterPro"/>
</dbReference>
<sequence length="318" mass="37533">MIKNFSAIASIDSHSEKFNAKDIILPQYEEVYNKADKSVHWANNVAVWSRIRYVSIQEGEGLKLEVKCDFRKWYDENSLRSRKKYTEYLGLHKIFKGKNFKHKLWRGETLVLHILNEELYNLNLNKSYLYNVLKKAYTSYIKSLKQLPTTYKSYSDSQSYEIDDKFKKNRTIPDVSEFLKWKFIEAKFNTSKKIVLEGKEYKSKVDTSFAIENNVLDSETSIIDQQIISEFPEGKKEYITHLVRERDSKVIKLAKQKFKNKYGSLYCEACNFNFKDYYGDLGEDFIEGHHTKYVSKMLEGETTKVEDIAMLCSNCHRM</sequence>